<sequence length="161" mass="17488">MLRFVCVTEFFCSCRLPSTPSIECHCWLATRMATRLPALASLPTCPKGRKKKSFDLSQPTHSRSWRPYFRAEGTQSYLTEATQHMASSGRVAWPDCKGLTAASEGQRTMVGYVAGVRANLETGSMEGQGGREVVVSRSLVVITVCSVHGAAPVAARCSMVQ</sequence>
<reference evidence="1 2" key="1">
    <citation type="submission" date="2023-09" db="EMBL/GenBank/DDBJ databases">
        <title>Multi-omics analysis of a traditional fermented food reveals byproduct-associated fungal strains for waste-to-food upcycling.</title>
        <authorList>
            <consortium name="Lawrence Berkeley National Laboratory"/>
            <person name="Rekdal V.M."/>
            <person name="Villalobos-Escobedo J.M."/>
            <person name="Rodriguez-Valeron N."/>
            <person name="Garcia M.O."/>
            <person name="Vasquez D.P."/>
            <person name="Damayanti I."/>
            <person name="Sorensen P.M."/>
            <person name="Baidoo E.E."/>
            <person name="De Carvalho A.C."/>
            <person name="Riley R."/>
            <person name="Lipzen A."/>
            <person name="He G."/>
            <person name="Yan M."/>
            <person name="Haridas S."/>
            <person name="Daum C."/>
            <person name="Yoshinaga Y."/>
            <person name="Ng V."/>
            <person name="Grigoriev I.V."/>
            <person name="Munk R."/>
            <person name="Nuraida L."/>
            <person name="Wijaya C.H."/>
            <person name="Morales P.-C."/>
            <person name="Keasling J.D."/>
        </authorList>
    </citation>
    <scope>NUCLEOTIDE SEQUENCE [LARGE SCALE GENOMIC DNA]</scope>
    <source>
        <strain evidence="1 2">FGSC 2613</strain>
    </source>
</reference>
<proteinExistence type="predicted"/>
<comment type="caution">
    <text evidence="1">The sequence shown here is derived from an EMBL/GenBank/DDBJ whole genome shotgun (WGS) entry which is preliminary data.</text>
</comment>
<name>A0ABR3DPV7_NEUIN</name>
<dbReference type="Proteomes" id="UP001451303">
    <property type="component" value="Unassembled WGS sequence"/>
</dbReference>
<evidence type="ECO:0000313" key="2">
    <source>
        <dbReference type="Proteomes" id="UP001451303"/>
    </source>
</evidence>
<gene>
    <name evidence="1" type="ORF">QR685DRAFT_190035</name>
</gene>
<accession>A0ABR3DPV7</accession>
<organism evidence="1 2">
    <name type="scientific">Neurospora intermedia</name>
    <dbReference type="NCBI Taxonomy" id="5142"/>
    <lineage>
        <taxon>Eukaryota</taxon>
        <taxon>Fungi</taxon>
        <taxon>Dikarya</taxon>
        <taxon>Ascomycota</taxon>
        <taxon>Pezizomycotina</taxon>
        <taxon>Sordariomycetes</taxon>
        <taxon>Sordariomycetidae</taxon>
        <taxon>Sordariales</taxon>
        <taxon>Sordariaceae</taxon>
        <taxon>Neurospora</taxon>
    </lineage>
</organism>
<evidence type="ECO:0000313" key="1">
    <source>
        <dbReference type="EMBL" id="KAL0473928.1"/>
    </source>
</evidence>
<keyword evidence="2" id="KW-1185">Reference proteome</keyword>
<dbReference type="EMBL" id="JAVLET010000002">
    <property type="protein sequence ID" value="KAL0473928.1"/>
    <property type="molecule type" value="Genomic_DNA"/>
</dbReference>
<protein>
    <submittedName>
        <fullName evidence="1">Uncharacterized protein</fullName>
    </submittedName>
</protein>